<proteinExistence type="predicted"/>
<sequence length="34" mass="4052">MFLINYYITNINYNNNMSFTCIVKICSPLNRFAD</sequence>
<dbReference type="EMBL" id="BK015064">
    <property type="protein sequence ID" value="DAD89569.1"/>
    <property type="molecule type" value="Genomic_DNA"/>
</dbReference>
<evidence type="ECO:0000313" key="1">
    <source>
        <dbReference type="EMBL" id="DAD89569.1"/>
    </source>
</evidence>
<protein>
    <submittedName>
        <fullName evidence="1">Uncharacterized protein</fullName>
    </submittedName>
</protein>
<reference evidence="1" key="1">
    <citation type="journal article" date="2021" name="Proc. Natl. Acad. Sci. U.S.A.">
        <title>A Catalog of Tens of Thousands of Viruses from Human Metagenomes Reveals Hidden Associations with Chronic Diseases.</title>
        <authorList>
            <person name="Tisza M.J."/>
            <person name="Buck C.B."/>
        </authorList>
    </citation>
    <scope>NUCLEOTIDE SEQUENCE</scope>
    <source>
        <strain evidence="1">CtUXy32</strain>
    </source>
</reference>
<organism evidence="1">
    <name type="scientific">CrAss-like virus sp. ctUXy32</name>
    <dbReference type="NCBI Taxonomy" id="2826825"/>
    <lineage>
        <taxon>Viruses</taxon>
        <taxon>Duplodnaviria</taxon>
        <taxon>Heunggongvirae</taxon>
        <taxon>Uroviricota</taxon>
        <taxon>Caudoviricetes</taxon>
        <taxon>Crassvirales</taxon>
    </lineage>
</organism>
<accession>A0A8S5N4J8</accession>
<name>A0A8S5N4J8_9CAUD</name>